<gene>
    <name evidence="4" type="ORF">ID128_01390</name>
</gene>
<accession>A0A7M3U299</accession>
<feature type="repeat" description="ANK" evidence="3">
    <location>
        <begin position="63"/>
        <end position="95"/>
    </location>
</feature>
<organism evidence="4 5">
    <name type="scientific">Candidatus Wolbachia massiliensis</name>
    <dbReference type="NCBI Taxonomy" id="1845000"/>
    <lineage>
        <taxon>Bacteria</taxon>
        <taxon>Pseudomonadati</taxon>
        <taxon>Pseudomonadota</taxon>
        <taxon>Alphaproteobacteria</taxon>
        <taxon>Rickettsiales</taxon>
        <taxon>Anaplasmataceae</taxon>
        <taxon>Wolbachieae</taxon>
        <taxon>Wolbachia</taxon>
    </lineage>
</organism>
<dbReference type="PANTHER" id="PTHR24180">
    <property type="entry name" value="CYCLIN-DEPENDENT KINASE INHIBITOR 2C-RELATED"/>
    <property type="match status" value="1"/>
</dbReference>
<dbReference type="Pfam" id="PF00023">
    <property type="entry name" value="Ank"/>
    <property type="match status" value="1"/>
</dbReference>
<name>A0A7M3U299_9RICK</name>
<dbReference type="InterPro" id="IPR036770">
    <property type="entry name" value="Ankyrin_rpt-contain_sf"/>
</dbReference>
<dbReference type="InterPro" id="IPR051637">
    <property type="entry name" value="Ank_repeat_dom-contain_49"/>
</dbReference>
<keyword evidence="1" id="KW-0677">Repeat</keyword>
<dbReference type="AlphaFoldDB" id="A0A7M3U299"/>
<dbReference type="PROSITE" id="PS50088">
    <property type="entry name" value="ANK_REPEAT"/>
    <property type="match status" value="3"/>
</dbReference>
<dbReference type="Gene3D" id="1.25.40.20">
    <property type="entry name" value="Ankyrin repeat-containing domain"/>
    <property type="match status" value="2"/>
</dbReference>
<dbReference type="Proteomes" id="UP000516514">
    <property type="component" value="Chromosome"/>
</dbReference>
<keyword evidence="5" id="KW-1185">Reference proteome</keyword>
<dbReference type="PROSITE" id="PS50297">
    <property type="entry name" value="ANK_REP_REGION"/>
    <property type="match status" value="3"/>
</dbReference>
<proteinExistence type="predicted"/>
<keyword evidence="2 3" id="KW-0040">ANK repeat</keyword>
<evidence type="ECO:0000256" key="2">
    <source>
        <dbReference type="ARBA" id="ARBA00023043"/>
    </source>
</evidence>
<evidence type="ECO:0000256" key="3">
    <source>
        <dbReference type="PROSITE-ProRule" id="PRU00023"/>
    </source>
</evidence>
<dbReference type="RefSeq" id="WP_191111308.1">
    <property type="nucleotide sequence ID" value="NZ_CP061738.1"/>
</dbReference>
<dbReference type="PRINTS" id="PR01415">
    <property type="entry name" value="ANKYRIN"/>
</dbReference>
<evidence type="ECO:0000256" key="1">
    <source>
        <dbReference type="ARBA" id="ARBA00022737"/>
    </source>
</evidence>
<dbReference type="Pfam" id="PF12796">
    <property type="entry name" value="Ank_2"/>
    <property type="match status" value="1"/>
</dbReference>
<dbReference type="SMART" id="SM00248">
    <property type="entry name" value="ANK"/>
    <property type="match status" value="3"/>
</dbReference>
<feature type="repeat" description="ANK" evidence="3">
    <location>
        <begin position="30"/>
        <end position="62"/>
    </location>
</feature>
<dbReference type="KEGG" id="wms:ID128_01390"/>
<evidence type="ECO:0000313" key="4">
    <source>
        <dbReference type="EMBL" id="QOD38534.1"/>
    </source>
</evidence>
<dbReference type="PANTHER" id="PTHR24180:SF45">
    <property type="entry name" value="POLY [ADP-RIBOSE] POLYMERASE TANKYRASE"/>
    <property type="match status" value="1"/>
</dbReference>
<sequence>MSKERRESFERFIGAFLDNPFSNVNERIEKGCTVLHYAAKFSDAGIIGLLIELEANINARDDRGETALHLAAFSGKVENVKALIEKGAKINAKSNNKAVPLHLASLAGEIETIEVLINAGGNINAIDKFGYSPLNYAKIYPRVTSYLEKKGVNMKDVAPMRRKAIKEIMEERDKQNVNELRISCKEAIEKEFLLFKEINKIRIL</sequence>
<reference evidence="4 5" key="1">
    <citation type="submission" date="2020-09" db="EMBL/GenBank/DDBJ databases">
        <title>An Earliest Endosymbiont, Wolbachia massiliensis sp. nov., Strain PL13 From the Bed Bug (Cimex hemipterius), Type strain of a New supergroup T.</title>
        <authorList>
            <person name="Laidoudi Y."/>
            <person name="Levasseur A."/>
            <person name="Medkour H."/>
            <person name="Maaloum M."/>
            <person name="BenKhedher M."/>
            <person name="Sambou M."/>
            <person name="Bassene H."/>
            <person name="Davoust B."/>
            <person name="Fenollar F."/>
            <person name="Raoult D."/>
            <person name="Mediannikov O."/>
        </authorList>
    </citation>
    <scope>NUCLEOTIDE SEQUENCE [LARGE SCALE GENOMIC DNA]</scope>
    <source>
        <strain evidence="4 5">PL13</strain>
    </source>
</reference>
<protein>
    <submittedName>
        <fullName evidence="4">Ankyrin repeat domain-containing protein</fullName>
    </submittedName>
</protein>
<dbReference type="InterPro" id="IPR002110">
    <property type="entry name" value="Ankyrin_rpt"/>
</dbReference>
<dbReference type="EMBL" id="CP061738">
    <property type="protein sequence ID" value="QOD38534.1"/>
    <property type="molecule type" value="Genomic_DNA"/>
</dbReference>
<dbReference type="SUPFAM" id="SSF48403">
    <property type="entry name" value="Ankyrin repeat"/>
    <property type="match status" value="1"/>
</dbReference>
<feature type="repeat" description="ANK" evidence="3">
    <location>
        <begin position="96"/>
        <end position="128"/>
    </location>
</feature>
<evidence type="ECO:0000313" key="5">
    <source>
        <dbReference type="Proteomes" id="UP000516514"/>
    </source>
</evidence>